<feature type="non-terminal residue" evidence="7">
    <location>
        <position position="353"/>
    </location>
</feature>
<evidence type="ECO:0000256" key="4">
    <source>
        <dbReference type="ARBA" id="ARBA00023136"/>
    </source>
</evidence>
<comment type="subcellular location">
    <subcellularLocation>
        <location evidence="1">Membrane</location>
        <topology evidence="1">Single-pass membrane protein</topology>
    </subcellularLocation>
</comment>
<feature type="domain" description="Eph LBD" evidence="6">
    <location>
        <begin position="1"/>
        <end position="172"/>
    </location>
</feature>
<reference evidence="7 8" key="1">
    <citation type="submission" date="2020-02" db="EMBL/GenBank/DDBJ databases">
        <authorList>
            <person name="Ferguson B K."/>
        </authorList>
    </citation>
    <scope>NUCLEOTIDE SEQUENCE [LARGE SCALE GENOMIC DNA]</scope>
</reference>
<dbReference type="GO" id="GO:0005886">
    <property type="term" value="C:plasma membrane"/>
    <property type="evidence" value="ECO:0007669"/>
    <property type="project" value="TreeGrafter"/>
</dbReference>
<evidence type="ECO:0000256" key="2">
    <source>
        <dbReference type="ARBA" id="ARBA00022741"/>
    </source>
</evidence>
<keyword evidence="4" id="KW-0472">Membrane</keyword>
<dbReference type="EMBL" id="CADCXU010028116">
    <property type="protein sequence ID" value="CAB0014609.1"/>
    <property type="molecule type" value="Genomic_DNA"/>
</dbReference>
<name>A0A6H5HCM3_9HEMI</name>
<dbReference type="SMART" id="SM00615">
    <property type="entry name" value="EPH_lbd"/>
    <property type="match status" value="1"/>
</dbReference>
<keyword evidence="8" id="KW-1185">Reference proteome</keyword>
<dbReference type="PANTHER" id="PTHR46877:SF14">
    <property type="entry name" value="RECEPTOR PROTEIN-TYROSINE KINASE"/>
    <property type="match status" value="1"/>
</dbReference>
<dbReference type="Pfam" id="PF01404">
    <property type="entry name" value="Ephrin_lbd"/>
    <property type="match status" value="1"/>
</dbReference>
<protein>
    <recommendedName>
        <fullName evidence="6">Eph LBD domain-containing protein</fullName>
    </recommendedName>
</protein>
<dbReference type="InterPro" id="IPR001090">
    <property type="entry name" value="Ephrin_rcpt_lig-bd_dom"/>
</dbReference>
<dbReference type="Gene3D" id="2.60.40.1770">
    <property type="entry name" value="ephrin a2 ectodomain"/>
    <property type="match status" value="1"/>
</dbReference>
<dbReference type="Gene3D" id="2.60.120.260">
    <property type="entry name" value="Galactose-binding domain-like"/>
    <property type="match status" value="1"/>
</dbReference>
<proteinExistence type="predicted"/>
<dbReference type="Proteomes" id="UP000479000">
    <property type="component" value="Unassembled WGS sequence"/>
</dbReference>
<evidence type="ECO:0000313" key="8">
    <source>
        <dbReference type="Proteomes" id="UP000479000"/>
    </source>
</evidence>
<evidence type="ECO:0000259" key="6">
    <source>
        <dbReference type="PROSITE" id="PS51550"/>
    </source>
</evidence>
<dbReference type="PROSITE" id="PS00791">
    <property type="entry name" value="RECEPTOR_TYR_KIN_V_2"/>
    <property type="match status" value="1"/>
</dbReference>
<keyword evidence="2" id="KW-0547">Nucleotide-binding</keyword>
<dbReference type="Pfam" id="PF25599">
    <property type="entry name" value="Ephrin_CRD"/>
    <property type="match status" value="1"/>
</dbReference>
<dbReference type="GO" id="GO:0007411">
    <property type="term" value="P:axon guidance"/>
    <property type="evidence" value="ECO:0007669"/>
    <property type="project" value="TreeGrafter"/>
</dbReference>
<dbReference type="InterPro" id="IPR008979">
    <property type="entry name" value="Galactose-bd-like_sf"/>
</dbReference>
<dbReference type="AlphaFoldDB" id="A0A6H5HCM3"/>
<dbReference type="PROSITE" id="PS51550">
    <property type="entry name" value="EPH_LBD"/>
    <property type="match status" value="1"/>
</dbReference>
<dbReference type="InterPro" id="IPR050449">
    <property type="entry name" value="Ephrin_rcpt_TKs"/>
</dbReference>
<sequence>MHEPLSTSHSIVGSEWVEESFTNFEKGINWRSYVVCDVAYNSVNNWLWTPFIERGDANRIYIEIKFTIRDCSLFPGNALSCKETFSLLYYEFDAATREPPPWEPETYKLIVNSRELGSNCGKFERSLITTPRVYYLTCPEVTANFAKFPSTPTGKEVTLIEQATGRCVDNAEEVETPTYLCKGDGKWYLPTGGCKCKPGFEADVEKQTCNGFSSNFLICAPTIETGANGRRRKSGLTSRTENCWNWESNRNERNEVPSNWCWNELKRAELFYARGHEGRKNVKLLHRVCHVSSEPMPKSLVCALLASTSMRPALTTANHAHCIARHRITASLNAGATQDTTVPMKIPRACHAH</sequence>
<dbReference type="GO" id="GO:0030425">
    <property type="term" value="C:dendrite"/>
    <property type="evidence" value="ECO:0007669"/>
    <property type="project" value="TreeGrafter"/>
</dbReference>
<keyword evidence="5" id="KW-0675">Receptor</keyword>
<organism evidence="7 8">
    <name type="scientific">Nesidiocoris tenuis</name>
    <dbReference type="NCBI Taxonomy" id="355587"/>
    <lineage>
        <taxon>Eukaryota</taxon>
        <taxon>Metazoa</taxon>
        <taxon>Ecdysozoa</taxon>
        <taxon>Arthropoda</taxon>
        <taxon>Hexapoda</taxon>
        <taxon>Insecta</taxon>
        <taxon>Pterygota</taxon>
        <taxon>Neoptera</taxon>
        <taxon>Paraneoptera</taxon>
        <taxon>Hemiptera</taxon>
        <taxon>Heteroptera</taxon>
        <taxon>Panheteroptera</taxon>
        <taxon>Cimicomorpha</taxon>
        <taxon>Miridae</taxon>
        <taxon>Dicyphina</taxon>
        <taxon>Nesidiocoris</taxon>
    </lineage>
</organism>
<dbReference type="PANTHER" id="PTHR46877">
    <property type="entry name" value="EPH RECEPTOR A5"/>
    <property type="match status" value="1"/>
</dbReference>
<accession>A0A6H5HCM3</accession>
<evidence type="ECO:0000256" key="3">
    <source>
        <dbReference type="ARBA" id="ARBA00022840"/>
    </source>
</evidence>
<evidence type="ECO:0000256" key="5">
    <source>
        <dbReference type="ARBA" id="ARBA00023170"/>
    </source>
</evidence>
<dbReference type="OrthoDB" id="4062651at2759"/>
<dbReference type="FunFam" id="2.60.40.1770:FF:000005">
    <property type="entry name" value="Eph receptor tyrosine kinase"/>
    <property type="match status" value="1"/>
</dbReference>
<dbReference type="GO" id="GO:0005524">
    <property type="term" value="F:ATP binding"/>
    <property type="evidence" value="ECO:0007669"/>
    <property type="project" value="UniProtKB-KW"/>
</dbReference>
<evidence type="ECO:0000256" key="1">
    <source>
        <dbReference type="ARBA" id="ARBA00004167"/>
    </source>
</evidence>
<dbReference type="InterPro" id="IPR001426">
    <property type="entry name" value="Tyr_kinase_rcpt_V_CS"/>
</dbReference>
<gene>
    <name evidence="7" type="ORF">NTEN_LOCUS19029</name>
</gene>
<dbReference type="SUPFAM" id="SSF49785">
    <property type="entry name" value="Galactose-binding domain-like"/>
    <property type="match status" value="1"/>
</dbReference>
<dbReference type="GO" id="GO:0005005">
    <property type="term" value="F:transmembrane-ephrin receptor activity"/>
    <property type="evidence" value="ECO:0007669"/>
    <property type="project" value="TreeGrafter"/>
</dbReference>
<keyword evidence="3" id="KW-0067">ATP-binding</keyword>
<evidence type="ECO:0000313" key="7">
    <source>
        <dbReference type="EMBL" id="CAB0014609.1"/>
    </source>
</evidence>